<sequence length="294" mass="32967">MKKQILFILIILLLLSGCASNQLSLRHDVALSFDSERIAYDVVGKGKTALIFIHGWSCDGRYWQKQIPVFAKEYQVITVDLAGHGHSSLDRSEFSILSFANDVKAVIDKENINRAILIGHSMGGGVIAEAARLMPQKVVGIVGIDTLQNVAERTPQNVIDEMVKPFEADFKRAAQNFVAPMFPKGTDQQLMNWVKEDMSSAPKEVALSAFRNYLGQYVNGEAAIVFKDITIPVVSINARLWPTAPEENKKHIKNYQLFYIEETGHFPMLEKPEEFNMLLQKALNSIESKSNKNI</sequence>
<dbReference type="AlphaFoldDB" id="A0A1G6WVQ1"/>
<dbReference type="InterPro" id="IPR029058">
    <property type="entry name" value="AB_hydrolase_fold"/>
</dbReference>
<dbReference type="STRING" id="57664.SAMN05661003_10125"/>
<name>A0A1G6WVQ1_9BACT</name>
<dbReference type="Gene3D" id="3.40.50.1820">
    <property type="entry name" value="alpha/beta hydrolase"/>
    <property type="match status" value="1"/>
</dbReference>
<evidence type="ECO:0000259" key="1">
    <source>
        <dbReference type="Pfam" id="PF00561"/>
    </source>
</evidence>
<dbReference type="OrthoDB" id="5338718at2"/>
<dbReference type="PRINTS" id="PR00111">
    <property type="entry name" value="ABHYDROLASE"/>
</dbReference>
<evidence type="ECO:0000313" key="2">
    <source>
        <dbReference type="EMBL" id="SDD69166.1"/>
    </source>
</evidence>
<dbReference type="Pfam" id="PF00561">
    <property type="entry name" value="Abhydrolase_1"/>
    <property type="match status" value="1"/>
</dbReference>
<dbReference type="PANTHER" id="PTHR43798:SF33">
    <property type="entry name" value="HYDROLASE, PUTATIVE (AFU_ORTHOLOGUE AFUA_2G14860)-RELATED"/>
    <property type="match status" value="1"/>
</dbReference>
<dbReference type="RefSeq" id="WP_092075191.1">
    <property type="nucleotide sequence ID" value="NZ_FNAQ01000001.1"/>
</dbReference>
<dbReference type="InterPro" id="IPR000073">
    <property type="entry name" value="AB_hydrolase_1"/>
</dbReference>
<keyword evidence="3" id="KW-1185">Reference proteome</keyword>
<feature type="domain" description="AB hydrolase-1" evidence="1">
    <location>
        <begin position="49"/>
        <end position="183"/>
    </location>
</feature>
<dbReference type="PANTHER" id="PTHR43798">
    <property type="entry name" value="MONOACYLGLYCEROL LIPASE"/>
    <property type="match status" value="1"/>
</dbReference>
<evidence type="ECO:0000313" key="3">
    <source>
        <dbReference type="Proteomes" id="UP000243205"/>
    </source>
</evidence>
<dbReference type="EMBL" id="FNAQ01000001">
    <property type="protein sequence ID" value="SDD69166.1"/>
    <property type="molecule type" value="Genomic_DNA"/>
</dbReference>
<reference evidence="3" key="1">
    <citation type="submission" date="2016-10" db="EMBL/GenBank/DDBJ databases">
        <authorList>
            <person name="Varghese N."/>
            <person name="Submissions S."/>
        </authorList>
    </citation>
    <scope>NUCLEOTIDE SEQUENCE [LARGE SCALE GENOMIC DNA]</scope>
    <source>
        <strain evidence="3">DSM 8987</strain>
    </source>
</reference>
<organism evidence="2 3">
    <name type="scientific">Desulfuromonas thiophila</name>
    <dbReference type="NCBI Taxonomy" id="57664"/>
    <lineage>
        <taxon>Bacteria</taxon>
        <taxon>Pseudomonadati</taxon>
        <taxon>Thermodesulfobacteriota</taxon>
        <taxon>Desulfuromonadia</taxon>
        <taxon>Desulfuromonadales</taxon>
        <taxon>Desulfuromonadaceae</taxon>
        <taxon>Desulfuromonas</taxon>
    </lineage>
</organism>
<accession>A0A1G6WVQ1</accession>
<dbReference type="Proteomes" id="UP000243205">
    <property type="component" value="Unassembled WGS sequence"/>
</dbReference>
<dbReference type="SUPFAM" id="SSF53474">
    <property type="entry name" value="alpha/beta-Hydrolases"/>
    <property type="match status" value="1"/>
</dbReference>
<gene>
    <name evidence="2" type="ORF">SAMN05661003_10125</name>
</gene>
<dbReference type="InterPro" id="IPR050266">
    <property type="entry name" value="AB_hydrolase_sf"/>
</dbReference>
<dbReference type="GO" id="GO:0016020">
    <property type="term" value="C:membrane"/>
    <property type="evidence" value="ECO:0007669"/>
    <property type="project" value="TreeGrafter"/>
</dbReference>
<dbReference type="PROSITE" id="PS51257">
    <property type="entry name" value="PROKAR_LIPOPROTEIN"/>
    <property type="match status" value="1"/>
</dbReference>
<protein>
    <submittedName>
        <fullName evidence="2">Pimeloyl-ACP methyl ester carboxylesterase</fullName>
    </submittedName>
</protein>
<proteinExistence type="predicted"/>